<dbReference type="InterPro" id="IPR025420">
    <property type="entry name" value="DUF4143"/>
</dbReference>
<organism evidence="3 4">
    <name type="scientific">Legionella geestiana</name>
    <dbReference type="NCBI Taxonomy" id="45065"/>
    <lineage>
        <taxon>Bacteria</taxon>
        <taxon>Pseudomonadati</taxon>
        <taxon>Pseudomonadota</taxon>
        <taxon>Gammaproteobacteria</taxon>
        <taxon>Legionellales</taxon>
        <taxon>Legionellaceae</taxon>
        <taxon>Legionella</taxon>
    </lineage>
</organism>
<feature type="domain" description="AAA" evidence="1">
    <location>
        <begin position="32"/>
        <end position="147"/>
    </location>
</feature>
<keyword evidence="4" id="KW-1185">Reference proteome</keyword>
<evidence type="ECO:0000313" key="4">
    <source>
        <dbReference type="Proteomes" id="UP000054785"/>
    </source>
</evidence>
<dbReference type="PANTHER" id="PTHR43566:SF2">
    <property type="entry name" value="DUF4143 DOMAIN-CONTAINING PROTEIN"/>
    <property type="match status" value="1"/>
</dbReference>
<reference evidence="3 4" key="1">
    <citation type="submission" date="2015-11" db="EMBL/GenBank/DDBJ databases">
        <title>Genomic analysis of 38 Legionella species identifies large and diverse effector repertoires.</title>
        <authorList>
            <person name="Burstein D."/>
            <person name="Amaro F."/>
            <person name="Zusman T."/>
            <person name="Lifshitz Z."/>
            <person name="Cohen O."/>
            <person name="Gilbert J.A."/>
            <person name="Pupko T."/>
            <person name="Shuman H.A."/>
            <person name="Segal G."/>
        </authorList>
    </citation>
    <scope>NUCLEOTIDE SEQUENCE [LARGE SCALE GENOMIC DNA]</scope>
    <source>
        <strain evidence="3 4">ATCC 49504</strain>
    </source>
</reference>
<evidence type="ECO:0000259" key="1">
    <source>
        <dbReference type="Pfam" id="PF13173"/>
    </source>
</evidence>
<dbReference type="PANTHER" id="PTHR43566">
    <property type="entry name" value="CONSERVED PROTEIN"/>
    <property type="match status" value="1"/>
</dbReference>
<dbReference type="Proteomes" id="UP000054785">
    <property type="component" value="Unassembled WGS sequence"/>
</dbReference>
<dbReference type="InterPro" id="IPR041682">
    <property type="entry name" value="AAA_14"/>
</dbReference>
<sequence>MLDEIRDAFLNTNTTNFPRQLKSRMEIAMQDTPVVLINGPRQSGKTTLVKEYSPSLPYYTLDDDNILNAVKQDPVGFVSRIDKAIIDEIQRAPELLRAIKLSVDENRQPGRFLLTGSANLLALPHIGDSLAGRMEILTLFPLSLAEIERRENHFIKYAIDHSWPNQTPRSQQSDVISQALTGGYPEMLARPTFERRNAWAKSYIKAIVERDVKDISSIEKLVEMPRLLEVLAQQSGKLTNFTHIGAQLNLDTKTAQKYVGLLETLFLVHRLRPWHDNTLSRIIKTPKIHFIDSGLLSCLNGVTIKSIENDKSSFGALLETWVYSELLKMCTLEDEPWNIYYYRDKDQVEVDFILENHARKIIGIEVKASQTVLNHDFRGLRKVAGLADKKWVSGIVLYSGDKCLSFGDNLWAIPFSFLD</sequence>
<evidence type="ECO:0000259" key="2">
    <source>
        <dbReference type="Pfam" id="PF13635"/>
    </source>
</evidence>
<comment type="caution">
    <text evidence="3">The sequence shown here is derived from an EMBL/GenBank/DDBJ whole genome shotgun (WGS) entry which is preliminary data.</text>
</comment>
<dbReference type="SUPFAM" id="SSF52540">
    <property type="entry name" value="P-loop containing nucleoside triphosphate hydrolases"/>
    <property type="match status" value="1"/>
</dbReference>
<dbReference type="RefSeq" id="WP_246067949.1">
    <property type="nucleotide sequence ID" value="NZ_CP041713.1"/>
</dbReference>
<proteinExistence type="predicted"/>
<dbReference type="InterPro" id="IPR027417">
    <property type="entry name" value="P-loop_NTPase"/>
</dbReference>
<protein>
    <submittedName>
        <fullName evidence="3">ATPase</fullName>
    </submittedName>
</protein>
<dbReference type="AlphaFoldDB" id="A0A0W0TLK1"/>
<accession>A0A0W0TLK1</accession>
<dbReference type="STRING" id="45065.Lgee_2154"/>
<evidence type="ECO:0000313" key="3">
    <source>
        <dbReference type="EMBL" id="KTC96471.1"/>
    </source>
</evidence>
<dbReference type="EMBL" id="LNYC01000074">
    <property type="protein sequence ID" value="KTC96471.1"/>
    <property type="molecule type" value="Genomic_DNA"/>
</dbReference>
<dbReference type="PATRIC" id="fig|45065.4.peg.2343"/>
<name>A0A0W0TLK1_9GAMM</name>
<gene>
    <name evidence="3" type="ORF">Lgee_2154</name>
</gene>
<feature type="domain" description="DUF4143" evidence="2">
    <location>
        <begin position="209"/>
        <end position="369"/>
    </location>
</feature>
<dbReference type="Pfam" id="PF13173">
    <property type="entry name" value="AAA_14"/>
    <property type="match status" value="1"/>
</dbReference>
<dbReference type="Pfam" id="PF13635">
    <property type="entry name" value="DUF4143"/>
    <property type="match status" value="1"/>
</dbReference>